<keyword evidence="4" id="KW-1185">Reference proteome</keyword>
<evidence type="ECO:0000256" key="2">
    <source>
        <dbReference type="SAM" id="MobiDB-lite"/>
    </source>
</evidence>
<name>A0A4S4KXL0_9AGAM</name>
<organism evidence="3 4">
    <name type="scientific">Phellinidium pouzarii</name>
    <dbReference type="NCBI Taxonomy" id="167371"/>
    <lineage>
        <taxon>Eukaryota</taxon>
        <taxon>Fungi</taxon>
        <taxon>Dikarya</taxon>
        <taxon>Basidiomycota</taxon>
        <taxon>Agaricomycotina</taxon>
        <taxon>Agaricomycetes</taxon>
        <taxon>Hymenochaetales</taxon>
        <taxon>Hymenochaetaceae</taxon>
        <taxon>Phellinidium</taxon>
    </lineage>
</organism>
<feature type="compositionally biased region" description="Polar residues" evidence="2">
    <location>
        <begin position="339"/>
        <end position="348"/>
    </location>
</feature>
<feature type="compositionally biased region" description="Polar residues" evidence="2">
    <location>
        <begin position="311"/>
        <end position="321"/>
    </location>
</feature>
<protein>
    <submittedName>
        <fullName evidence="3">Uncharacterized protein</fullName>
    </submittedName>
</protein>
<accession>A0A4S4KXL0</accession>
<dbReference type="AlphaFoldDB" id="A0A4S4KXL0"/>
<reference evidence="3 4" key="1">
    <citation type="submission" date="2019-02" db="EMBL/GenBank/DDBJ databases">
        <title>Genome sequencing of the rare red list fungi Phellinidium pouzarii.</title>
        <authorList>
            <person name="Buettner E."/>
            <person name="Kellner H."/>
        </authorList>
    </citation>
    <scope>NUCLEOTIDE SEQUENCE [LARGE SCALE GENOMIC DNA]</scope>
    <source>
        <strain evidence="3 4">DSM 108285</strain>
    </source>
</reference>
<evidence type="ECO:0000313" key="3">
    <source>
        <dbReference type="EMBL" id="THH03616.1"/>
    </source>
</evidence>
<comment type="caution">
    <text evidence="3">The sequence shown here is derived from an EMBL/GenBank/DDBJ whole genome shotgun (WGS) entry which is preliminary data.</text>
</comment>
<feature type="coiled-coil region" evidence="1">
    <location>
        <begin position="80"/>
        <end position="107"/>
    </location>
</feature>
<feature type="non-terminal residue" evidence="3">
    <location>
        <position position="490"/>
    </location>
</feature>
<keyword evidence="1" id="KW-0175">Coiled coil</keyword>
<dbReference type="EMBL" id="SGPK01000435">
    <property type="protein sequence ID" value="THH03616.1"/>
    <property type="molecule type" value="Genomic_DNA"/>
</dbReference>
<sequence>MSDHRSELASDNALGLFDDVPRAVQLQNKITDLVLQSSFTSGVPERGVRELIQEVHAFLNSDPLERHLNLRAPFLLLYRFTELQGKYQQLESVNSDLRLENNRDKQNVLDWERRYHDLQRSRTRDQEIAKNVEASLRERIRIEELEWQRKYDFVAEECAMLRDKADKLRFSSSKLRNSLPSPPRSTPSAQMYFLSVEDDMRMTCRHDDSDFRVSAHEKETDFLNEGDMYNLFNPDLFHISPIPERITLRDVKRGSDSDDESAIEKHKQKQRSHVPRSPTGSLSGSVSRASDSAAALKLSPNMKATPIYATPSRQRSGSSPYRSVARDTSRFPEEREGEASSSAPSSYMYQDDFQARSLFPPTPRPVQTAESSPDRRSPEVMRLYSLLEKPAQTYAAVQLKFPSTPNVISLCILYQCDERASSPTYIAACSLPSLRPSPDTGATDAAAVAPLHFPATPESTDASGPKPAGPGALANSKNAATPGSPAHALL</sequence>
<gene>
    <name evidence="3" type="ORF">EW145_g6136</name>
</gene>
<proteinExistence type="predicted"/>
<dbReference type="OrthoDB" id="6105938at2759"/>
<feature type="region of interest" description="Disordered" evidence="2">
    <location>
        <begin position="251"/>
        <end position="377"/>
    </location>
</feature>
<feature type="compositionally biased region" description="Basic and acidic residues" evidence="2">
    <location>
        <begin position="324"/>
        <end position="338"/>
    </location>
</feature>
<evidence type="ECO:0000313" key="4">
    <source>
        <dbReference type="Proteomes" id="UP000308199"/>
    </source>
</evidence>
<feature type="compositionally biased region" description="Polar residues" evidence="2">
    <location>
        <begin position="278"/>
        <end position="290"/>
    </location>
</feature>
<evidence type="ECO:0000256" key="1">
    <source>
        <dbReference type="SAM" id="Coils"/>
    </source>
</evidence>
<dbReference type="Proteomes" id="UP000308199">
    <property type="component" value="Unassembled WGS sequence"/>
</dbReference>
<feature type="region of interest" description="Disordered" evidence="2">
    <location>
        <begin position="453"/>
        <end position="490"/>
    </location>
</feature>